<feature type="coiled-coil region" evidence="1">
    <location>
        <begin position="41"/>
        <end position="68"/>
    </location>
</feature>
<evidence type="ECO:0000313" key="5">
    <source>
        <dbReference type="Proteomes" id="UP000247498"/>
    </source>
</evidence>
<keyword evidence="5" id="KW-1185">Reference proteome</keyword>
<dbReference type="OrthoDB" id="5599468at2759"/>
<feature type="compositionally biased region" description="Low complexity" evidence="2">
    <location>
        <begin position="204"/>
        <end position="221"/>
    </location>
</feature>
<dbReference type="Proteomes" id="UP000247498">
    <property type="component" value="Unassembled WGS sequence"/>
</dbReference>
<dbReference type="InterPro" id="IPR058935">
    <property type="entry name" value="At4g15545-like_C"/>
</dbReference>
<accession>A0A2V0NU36</accession>
<dbReference type="PANTHER" id="PTHR47383">
    <property type="entry name" value="OS03G0659800 PROTEIN"/>
    <property type="match status" value="1"/>
</dbReference>
<keyword evidence="1" id="KW-0175">Coiled coil</keyword>
<dbReference type="PANTHER" id="PTHR47383:SF8">
    <property type="entry name" value="OS01G0768300 PROTEIN"/>
    <property type="match status" value="1"/>
</dbReference>
<evidence type="ECO:0000313" key="4">
    <source>
        <dbReference type="EMBL" id="GBF88345.1"/>
    </source>
</evidence>
<feature type="compositionally biased region" description="Low complexity" evidence="2">
    <location>
        <begin position="294"/>
        <end position="304"/>
    </location>
</feature>
<reference evidence="4 5" key="1">
    <citation type="journal article" date="2018" name="Sci. Rep.">
        <title>Raphidocelis subcapitata (=Pseudokirchneriella subcapitata) provides an insight into genome evolution and environmental adaptations in the Sphaeropleales.</title>
        <authorList>
            <person name="Suzuki S."/>
            <person name="Yamaguchi H."/>
            <person name="Nakajima N."/>
            <person name="Kawachi M."/>
        </authorList>
    </citation>
    <scope>NUCLEOTIDE SEQUENCE [LARGE SCALE GENOMIC DNA]</scope>
    <source>
        <strain evidence="4 5">NIES-35</strain>
    </source>
</reference>
<dbReference type="Pfam" id="PF25972">
    <property type="entry name" value="At4g15545_C"/>
    <property type="match status" value="1"/>
</dbReference>
<dbReference type="InterPro" id="IPR058936">
    <property type="entry name" value="At4g15545-like"/>
</dbReference>
<protein>
    <recommendedName>
        <fullName evidence="3">At4g15545-like C-terminal domain-containing protein</fullName>
    </recommendedName>
</protein>
<dbReference type="AlphaFoldDB" id="A0A2V0NU36"/>
<evidence type="ECO:0000256" key="2">
    <source>
        <dbReference type="SAM" id="MobiDB-lite"/>
    </source>
</evidence>
<feature type="domain" description="At4g15545-like C-terminal" evidence="3">
    <location>
        <begin position="324"/>
        <end position="392"/>
    </location>
</feature>
<evidence type="ECO:0000259" key="3">
    <source>
        <dbReference type="Pfam" id="PF25972"/>
    </source>
</evidence>
<proteinExistence type="predicted"/>
<organism evidence="4 5">
    <name type="scientific">Raphidocelis subcapitata</name>
    <dbReference type="NCBI Taxonomy" id="307507"/>
    <lineage>
        <taxon>Eukaryota</taxon>
        <taxon>Viridiplantae</taxon>
        <taxon>Chlorophyta</taxon>
        <taxon>core chlorophytes</taxon>
        <taxon>Chlorophyceae</taxon>
        <taxon>CS clade</taxon>
        <taxon>Sphaeropleales</taxon>
        <taxon>Selenastraceae</taxon>
        <taxon>Raphidocelis</taxon>
    </lineage>
</organism>
<feature type="compositionally biased region" description="Low complexity" evidence="2">
    <location>
        <begin position="228"/>
        <end position="237"/>
    </location>
</feature>
<feature type="region of interest" description="Disordered" evidence="2">
    <location>
        <begin position="174"/>
        <end position="320"/>
    </location>
</feature>
<dbReference type="InParanoid" id="A0A2V0NU36"/>
<evidence type="ECO:0000256" key="1">
    <source>
        <dbReference type="SAM" id="Coils"/>
    </source>
</evidence>
<gene>
    <name evidence="4" type="ORF">Rsub_01057</name>
</gene>
<name>A0A2V0NU36_9CHLO</name>
<comment type="caution">
    <text evidence="4">The sequence shown here is derived from an EMBL/GenBank/DDBJ whole genome shotgun (WGS) entry which is preliminary data.</text>
</comment>
<dbReference type="EMBL" id="BDRX01000004">
    <property type="protein sequence ID" value="GBF88345.1"/>
    <property type="molecule type" value="Genomic_DNA"/>
</dbReference>
<sequence length="396" mass="39885">MQLDSLPRELAAPLPRDLAAALPAAPEQQLMCGAAVVAQAVTAVTRRVAALEAECARLREDLSDSRRRGAGLEAEAAALRQRQARDAEADQQQLADDKAALVATIAHLNAELARAAQLRRKLLRDLQEGDGGGGGGGGGVAAAGRGAPGVGDAATERLVRDVLGACHSPVSPDAAGAGPSGGAGYGAAAAHSGGAGHRSCHSRALASDASGAVSGGSPPLRRGGGSPGRAAAQSSGSPGFGGRGGDSEGSTDHALVYEPRGTSPGRHARWAPSPPRHRAPSPPVGAAQQPPVDALPRTPPRAAAGGAGAAPGAGALPAPYGSPSLDGKEFFRRARSRLSLGTFSEFLSTIKDLNCGRATRAQTLRRARQLFGGAGSSNHDLYELFERLLSRHGVAP</sequence>